<gene>
    <name evidence="10" type="primary">wdr75</name>
    <name evidence="10" type="ORF">T4A_1069</name>
</gene>
<evidence type="ECO:0000256" key="4">
    <source>
        <dbReference type="ARBA" id="ARBA00022574"/>
    </source>
</evidence>
<dbReference type="Proteomes" id="UP000054632">
    <property type="component" value="Unassembled WGS sequence"/>
</dbReference>
<feature type="domain" description="WD repeat-containing protein 75 second beta-propeller" evidence="9">
    <location>
        <begin position="492"/>
        <end position="737"/>
    </location>
</feature>
<evidence type="ECO:0000256" key="8">
    <source>
        <dbReference type="SAM" id="MobiDB-lite"/>
    </source>
</evidence>
<evidence type="ECO:0000256" key="3">
    <source>
        <dbReference type="ARBA" id="ARBA00022552"/>
    </source>
</evidence>
<dbReference type="SUPFAM" id="SSF50978">
    <property type="entry name" value="WD40 repeat-like"/>
    <property type="match status" value="2"/>
</dbReference>
<organism evidence="10 11">
    <name type="scientific">Trichinella pseudospiralis</name>
    <name type="common">Parasitic roundworm</name>
    <dbReference type="NCBI Taxonomy" id="6337"/>
    <lineage>
        <taxon>Eukaryota</taxon>
        <taxon>Metazoa</taxon>
        <taxon>Ecdysozoa</taxon>
        <taxon>Nematoda</taxon>
        <taxon>Enoplea</taxon>
        <taxon>Dorylaimia</taxon>
        <taxon>Trichinellida</taxon>
        <taxon>Trichinellidae</taxon>
        <taxon>Trichinella</taxon>
    </lineage>
</organism>
<dbReference type="InterPro" id="IPR036322">
    <property type="entry name" value="WD40_repeat_dom_sf"/>
</dbReference>
<evidence type="ECO:0000256" key="6">
    <source>
        <dbReference type="ARBA" id="ARBA00023163"/>
    </source>
</evidence>
<proteinExistence type="predicted"/>
<dbReference type="GO" id="GO:2000234">
    <property type="term" value="P:positive regulation of rRNA processing"/>
    <property type="evidence" value="ECO:0007669"/>
    <property type="project" value="TreeGrafter"/>
</dbReference>
<dbReference type="Pfam" id="PF23769">
    <property type="entry name" value="Beta-prop_WDR75_2nd"/>
    <property type="match status" value="1"/>
</dbReference>
<sequence>MTKFRPENCSVAWTAHFVSCSHVWKIKGRVGAKVVTSSSQLWNDQCIKRQLCRPNCILITEEFEISDNLIYNLNNNMACITSSGNIGERPGKCIKMNLETEFEFTRIGGDSIIKFPSVFAEGAKILLFACGSVVQLHSTETGVELKRLMHDAEVSFITVSDNLNKEFEVFTATVDGFVNRWNWKDAVILAQWKFQDEVIQMHFIDSTLTSAYVIFKPSVAKNAMFNLVNFHQDGQIKTTEVFNNFSSCPQSFCFANNIKCFAFILRDSFGVIDLKGKQRRPIYHKHSAALITGHPTEPILATGSLNGEISVWYRIFQHQLSCTICHWHPYVVNHLVIRANTLLSGGQEQVLVKWDLRDLNGRHGKSFCARLHSAVKWITISPNSEMYAQCASGDVGESPYPAGLLYSTFDFTSELSPYTVITNGRIGELQFYCPVTNKNIMNVDVIENEFVPEQEQNMVETLSTDDQLHTYLKKKCLMSERTDGAIPFIDIASFAIMDDWMVTAECCLNTDSEPGTKIKFWKYSLAKQNFQLFASAETLHDLFVDKLKFITCILNSGSCPSNRQLAVGGLIRGRGVCIWMFDNNNDRWSLATTINYRKLSANCFTYSEAHSIMAVGFRGSLTLWEMKTLILIKSIDVTSDSDYIRDIFFDLESISDVVMVATFTKICAWSLTQYNCLWSINVSINTICQNPINGAIAAFTDEKICVFRLHNLNPLLHAEYQNPAPIVEAVFIPSNEQSLDSHFGMICCLTSDQHVYLLKTKNDVSSVTEDVGMNKRIRLDNIGWYSYLFHMSQKEASELSKRKWTEASRHSENFTSTSTLALPKAKLWMPKHINNYKPKAPSPNLWRLIQENLHLRPPNYSGEMENVGEMEDDDDDESEEQMNEF</sequence>
<comment type="caution">
    <text evidence="10">The sequence shown here is derived from an EMBL/GenBank/DDBJ whole genome shotgun (WGS) entry which is preliminary data.</text>
</comment>
<evidence type="ECO:0000256" key="1">
    <source>
        <dbReference type="ARBA" id="ARBA00004604"/>
    </source>
</evidence>
<name>A0A0V1ES83_TRIPS</name>
<reference evidence="10 11" key="1">
    <citation type="submission" date="2015-01" db="EMBL/GenBank/DDBJ databases">
        <title>Evolution of Trichinella species and genotypes.</title>
        <authorList>
            <person name="Korhonen P.K."/>
            <person name="Edoardo P."/>
            <person name="Giuseppe L.R."/>
            <person name="Gasser R.B."/>
        </authorList>
    </citation>
    <scope>NUCLEOTIDE SEQUENCE [LARGE SCALE GENOMIC DNA]</scope>
    <source>
        <strain evidence="10">ISS13</strain>
    </source>
</reference>
<keyword evidence="4" id="KW-0853">WD repeat</keyword>
<evidence type="ECO:0000313" key="11">
    <source>
        <dbReference type="Proteomes" id="UP000054632"/>
    </source>
</evidence>
<dbReference type="InterPro" id="IPR015943">
    <property type="entry name" value="WD40/YVTN_repeat-like_dom_sf"/>
</dbReference>
<keyword evidence="6" id="KW-0804">Transcription</keyword>
<evidence type="ECO:0000256" key="2">
    <source>
        <dbReference type="ARBA" id="ARBA00022517"/>
    </source>
</evidence>
<dbReference type="PANTHER" id="PTHR44215">
    <property type="entry name" value="WD REPEAT-CONTAINING PROTEIN 75"/>
    <property type="match status" value="1"/>
</dbReference>
<dbReference type="GO" id="GO:0003723">
    <property type="term" value="F:RNA binding"/>
    <property type="evidence" value="ECO:0007669"/>
    <property type="project" value="InterPro"/>
</dbReference>
<feature type="compositionally biased region" description="Acidic residues" evidence="8">
    <location>
        <begin position="866"/>
        <end position="885"/>
    </location>
</feature>
<evidence type="ECO:0000259" key="9">
    <source>
        <dbReference type="Pfam" id="PF23769"/>
    </source>
</evidence>
<keyword evidence="2" id="KW-0690">Ribosome biogenesis</keyword>
<dbReference type="GO" id="GO:0045943">
    <property type="term" value="P:positive regulation of transcription by RNA polymerase I"/>
    <property type="evidence" value="ECO:0007669"/>
    <property type="project" value="InterPro"/>
</dbReference>
<dbReference type="AlphaFoldDB" id="A0A0V1ES83"/>
<accession>A0A0V1ES83</accession>
<dbReference type="GO" id="GO:0006364">
    <property type="term" value="P:rRNA processing"/>
    <property type="evidence" value="ECO:0007669"/>
    <property type="project" value="UniProtKB-KW"/>
</dbReference>
<dbReference type="PANTHER" id="PTHR44215:SF1">
    <property type="entry name" value="WD REPEAT-CONTAINING PROTEIN 75"/>
    <property type="match status" value="1"/>
</dbReference>
<keyword evidence="7" id="KW-0539">Nucleus</keyword>
<keyword evidence="5" id="KW-0677">Repeat</keyword>
<evidence type="ECO:0000256" key="5">
    <source>
        <dbReference type="ARBA" id="ARBA00022737"/>
    </source>
</evidence>
<evidence type="ECO:0000256" key="7">
    <source>
        <dbReference type="ARBA" id="ARBA00023242"/>
    </source>
</evidence>
<dbReference type="EMBL" id="JYDR01000010">
    <property type="protein sequence ID" value="KRY76650.1"/>
    <property type="molecule type" value="Genomic_DNA"/>
</dbReference>
<feature type="region of interest" description="Disordered" evidence="8">
    <location>
        <begin position="857"/>
        <end position="885"/>
    </location>
</feature>
<dbReference type="InterPro" id="IPR053826">
    <property type="entry name" value="WDR75"/>
</dbReference>
<dbReference type="Pfam" id="PF23869">
    <property type="entry name" value="Beta-prop_WDR75_1st"/>
    <property type="match status" value="1"/>
</dbReference>
<keyword evidence="3" id="KW-0698">rRNA processing</keyword>
<comment type="subcellular location">
    <subcellularLocation>
        <location evidence="1">Nucleus</location>
        <location evidence="1">Nucleolus</location>
    </subcellularLocation>
</comment>
<evidence type="ECO:0000313" key="10">
    <source>
        <dbReference type="EMBL" id="KRY76650.1"/>
    </source>
</evidence>
<dbReference type="Gene3D" id="2.130.10.10">
    <property type="entry name" value="YVTN repeat-like/Quinoprotein amine dehydrogenase"/>
    <property type="match status" value="2"/>
</dbReference>
<protein>
    <submittedName>
        <fullName evidence="10">WD repeat-containing protein 75</fullName>
    </submittedName>
</protein>
<dbReference type="GO" id="GO:0032040">
    <property type="term" value="C:small-subunit processome"/>
    <property type="evidence" value="ECO:0007669"/>
    <property type="project" value="InterPro"/>
</dbReference>
<dbReference type="InterPro" id="IPR057644">
    <property type="entry name" value="Beta-prop_WDR75_2nd"/>
</dbReference>